<accession>A0AAV7FAN6</accession>
<dbReference type="Proteomes" id="UP000825729">
    <property type="component" value="Unassembled WGS sequence"/>
</dbReference>
<evidence type="ECO:0000313" key="2">
    <source>
        <dbReference type="EMBL" id="KAG9458255.1"/>
    </source>
</evidence>
<reference evidence="2 3" key="1">
    <citation type="submission" date="2021-07" db="EMBL/GenBank/DDBJ databases">
        <title>The Aristolochia fimbriata genome: insights into angiosperm evolution, floral development and chemical biosynthesis.</title>
        <authorList>
            <person name="Jiao Y."/>
        </authorList>
    </citation>
    <scope>NUCLEOTIDE SEQUENCE [LARGE SCALE GENOMIC DNA]</scope>
    <source>
        <strain evidence="2">IBCAS-2021</strain>
        <tissue evidence="2">Leaf</tissue>
    </source>
</reference>
<evidence type="ECO:0000256" key="1">
    <source>
        <dbReference type="SAM" id="MobiDB-lite"/>
    </source>
</evidence>
<evidence type="ECO:0000313" key="3">
    <source>
        <dbReference type="Proteomes" id="UP000825729"/>
    </source>
</evidence>
<sequence>MFRNKILLRADPPCSSFFLFKISLHQPLPNAFWLHSLCWKLSRSLRLSCFFQSDHIYIVYQRSQAQYAEQALKELTETLKVSQVLEEEEVKSGSLIIQAIDCGLRSLFLEKSNWSCLGDCYISHSSFGVIEERNHLHTFLVTVQTDVSDGLVIVVSPDVVQFCRFKILDMLNCTMRQRFDDGEEVIIDDKWHMAPCFVLPSLSEGCIVGVCRYCPAGEDFEHVERLWSLKHGLILPSEYFVKVLFMHDGLSNTQWFPSAFVLQGAGLTPVPQSIRTSKAISALEMFVKIIEDWDFFGVGHLKIKLLRHALVIAEVIFCEAFRRSLLLIMKIQEVSRLDTSSNVCGWTKVSNNNYNHVMSNSNSHCSSKRPGETAFSFKGLLSTLDFRTLKPACGSSSFRETSKDILLEDDNASSSQGALNDKCADKSILRYKTAKLTSTFMDHMHSNEKICSDAQVDDTFTLSAVESSRCNFKKLTTFQKPSMTLGSIIGNDDSLLTLRTDNVKISNMKDKSQVSGPEGYDSSLTVSKKGTVHSSKQEKKRLLKLWHRAEDKLPKKRAKQEFEESEIMAKVFDYHSKGWLGMLSVLELKSFLGWKKAKEHVHRDLSPMSATGNVIIYIMHDMSTLRKRRHGFFFKKKFIFGAGGSQDLERDKKPEWDWSDSAEPAEFLATRIKGCHWRLGLKV</sequence>
<protein>
    <submittedName>
        <fullName evidence="2">Uncharacterized protein</fullName>
    </submittedName>
</protein>
<organism evidence="2 3">
    <name type="scientific">Aristolochia fimbriata</name>
    <name type="common">White veined hardy Dutchman's pipe vine</name>
    <dbReference type="NCBI Taxonomy" id="158543"/>
    <lineage>
        <taxon>Eukaryota</taxon>
        <taxon>Viridiplantae</taxon>
        <taxon>Streptophyta</taxon>
        <taxon>Embryophyta</taxon>
        <taxon>Tracheophyta</taxon>
        <taxon>Spermatophyta</taxon>
        <taxon>Magnoliopsida</taxon>
        <taxon>Magnoliidae</taxon>
        <taxon>Piperales</taxon>
        <taxon>Aristolochiaceae</taxon>
        <taxon>Aristolochia</taxon>
    </lineage>
</organism>
<proteinExistence type="predicted"/>
<keyword evidence="3" id="KW-1185">Reference proteome</keyword>
<dbReference type="EMBL" id="JAINDJ010000002">
    <property type="protein sequence ID" value="KAG9458255.1"/>
    <property type="molecule type" value="Genomic_DNA"/>
</dbReference>
<gene>
    <name evidence="2" type="ORF">H6P81_002763</name>
</gene>
<name>A0AAV7FAN6_ARIFI</name>
<dbReference type="AlphaFoldDB" id="A0AAV7FAN6"/>
<feature type="region of interest" description="Disordered" evidence="1">
    <location>
        <begin position="510"/>
        <end position="536"/>
    </location>
</feature>
<comment type="caution">
    <text evidence="2">The sequence shown here is derived from an EMBL/GenBank/DDBJ whole genome shotgun (WGS) entry which is preliminary data.</text>
</comment>
<feature type="compositionally biased region" description="Polar residues" evidence="1">
    <location>
        <begin position="522"/>
        <end position="534"/>
    </location>
</feature>